<dbReference type="SUPFAM" id="SSF51261">
    <property type="entry name" value="Duplicated hybrid motif"/>
    <property type="match status" value="1"/>
</dbReference>
<feature type="domain" description="M23ase beta-sheet core" evidence="4">
    <location>
        <begin position="129"/>
        <end position="224"/>
    </location>
</feature>
<evidence type="ECO:0000256" key="3">
    <source>
        <dbReference type="SAM" id="SignalP"/>
    </source>
</evidence>
<protein>
    <submittedName>
        <fullName evidence="5">Peptidoglycan DD-metalloendopeptidase family protein</fullName>
    </submittedName>
</protein>
<proteinExistence type="predicted"/>
<keyword evidence="1 3" id="KW-0732">Signal</keyword>
<gene>
    <name evidence="5" type="ORF">WHH00_10465</name>
</gene>
<feature type="compositionally biased region" description="Low complexity" evidence="2">
    <location>
        <begin position="404"/>
        <end position="415"/>
    </location>
</feature>
<dbReference type="InterPro" id="IPR050570">
    <property type="entry name" value="Cell_wall_metabolism_enzyme"/>
</dbReference>
<feature type="signal peptide" evidence="3">
    <location>
        <begin position="1"/>
        <end position="26"/>
    </location>
</feature>
<dbReference type="Proteomes" id="UP001623384">
    <property type="component" value="Chromosome"/>
</dbReference>
<dbReference type="PANTHER" id="PTHR21666">
    <property type="entry name" value="PEPTIDASE-RELATED"/>
    <property type="match status" value="1"/>
</dbReference>
<feature type="region of interest" description="Disordered" evidence="2">
    <location>
        <begin position="239"/>
        <end position="440"/>
    </location>
</feature>
<evidence type="ECO:0000256" key="2">
    <source>
        <dbReference type="SAM" id="MobiDB-lite"/>
    </source>
</evidence>
<feature type="compositionally biased region" description="Pro residues" evidence="2">
    <location>
        <begin position="346"/>
        <end position="362"/>
    </location>
</feature>
<organism evidence="5 6">
    <name type="scientific">Pseudarthrobacter quantipunctorum</name>
    <dbReference type="NCBI Taxonomy" id="3128980"/>
    <lineage>
        <taxon>Bacteria</taxon>
        <taxon>Bacillati</taxon>
        <taxon>Actinomycetota</taxon>
        <taxon>Actinomycetes</taxon>
        <taxon>Micrococcales</taxon>
        <taxon>Micrococcaceae</taxon>
        <taxon>Pseudarthrobacter</taxon>
    </lineage>
</organism>
<dbReference type="Gene3D" id="2.70.70.10">
    <property type="entry name" value="Glucose Permease (Domain IIA)"/>
    <property type="match status" value="1"/>
</dbReference>
<evidence type="ECO:0000259" key="4">
    <source>
        <dbReference type="Pfam" id="PF01551"/>
    </source>
</evidence>
<evidence type="ECO:0000313" key="6">
    <source>
        <dbReference type="Proteomes" id="UP001623384"/>
    </source>
</evidence>
<dbReference type="InterPro" id="IPR016047">
    <property type="entry name" value="M23ase_b-sheet_dom"/>
</dbReference>
<dbReference type="PANTHER" id="PTHR21666:SF289">
    <property type="entry name" value="L-ALA--D-GLU ENDOPEPTIDASE"/>
    <property type="match status" value="1"/>
</dbReference>
<feature type="chain" id="PRO_5046410074" evidence="3">
    <location>
        <begin position="27"/>
        <end position="440"/>
    </location>
</feature>
<dbReference type="RefSeq" id="WP_406638560.1">
    <property type="nucleotide sequence ID" value="NZ_CP148033.1"/>
</dbReference>
<name>A0ABZ2R9Q4_9MICC</name>
<feature type="compositionally biased region" description="Low complexity" evidence="2">
    <location>
        <begin position="297"/>
        <end position="326"/>
    </location>
</feature>
<dbReference type="CDD" id="cd12797">
    <property type="entry name" value="M23_peptidase"/>
    <property type="match status" value="1"/>
</dbReference>
<evidence type="ECO:0000313" key="5">
    <source>
        <dbReference type="EMBL" id="WXK95174.1"/>
    </source>
</evidence>
<sequence>MPSRSWLGATFTAALLCFCASLPATAAGGNDETPIPSITVKSEGPAGLEGGVPQERVPDPVVADSAGFLYFERVDVESIGADGSRRMRVASRGLGRPPAGWLLAPLEVLNLSSSYGSRISPITGAAGEFHWGQDFGSPCGTRVYSADSGVARAVGWHPWGGGNRVEIDHGNGIISTYNHLESTAVEQGESVKVGEVIAHVGTTGSSTGCHLHFETLVRGIHTDPSNWELLPVSQLDQLDDLPRNRFDPGTGSKTDKPTVWAIPANRPTNREISGGEMEAPAVKPPVSSDEKRNTPQPTATDSSSTETSPSSTNPTSAAPVTTSPAPVTEDPPGPAPVTSSPAPVTEDPPGPAPVTEDPPGPAPVTSSPAPVTEDPPGPAPVTSSPAPVTEDLPGPAPITTEPATMSVEESSTTSTVEEDPLPALSSTAGPQKTGKARVSP</sequence>
<dbReference type="InterPro" id="IPR011055">
    <property type="entry name" value="Dup_hybrid_motif"/>
</dbReference>
<keyword evidence="6" id="KW-1185">Reference proteome</keyword>
<reference evidence="5 6" key="1">
    <citation type="submission" date="2024-03" db="EMBL/GenBank/DDBJ databases">
        <title>Rhodococcus navarretei sp. nov. and Pseudarthrobacter quantumdoti sp. nov., two new species with the ability to biosynthesize Quantum Dots isolated from soil samples at Union Glacier, Antarctica.</title>
        <authorList>
            <person name="Vargas M."/>
        </authorList>
    </citation>
    <scope>NUCLEOTIDE SEQUENCE [LARGE SCALE GENOMIC DNA]</scope>
    <source>
        <strain evidence="5 6">RC-2-3</strain>
    </source>
</reference>
<dbReference type="EMBL" id="CP148033">
    <property type="protein sequence ID" value="WXK95174.1"/>
    <property type="molecule type" value="Genomic_DNA"/>
</dbReference>
<accession>A0ABZ2R9Q4</accession>
<feature type="region of interest" description="Disordered" evidence="2">
    <location>
        <begin position="30"/>
        <end position="58"/>
    </location>
</feature>
<evidence type="ECO:0000256" key="1">
    <source>
        <dbReference type="ARBA" id="ARBA00022729"/>
    </source>
</evidence>
<dbReference type="Pfam" id="PF01551">
    <property type="entry name" value="Peptidase_M23"/>
    <property type="match status" value="1"/>
</dbReference>